<protein>
    <submittedName>
        <fullName evidence="1">Uncharacterized protein</fullName>
    </submittedName>
</protein>
<gene>
    <name evidence="1" type="ORF">BDM02DRAFT_323575</name>
</gene>
<sequence>MSFLIRDRRPHSEKDDLEGGRILDTSEGAGLLHVSYSCLFGRGSCASWKLFGCCVLAGLINVSSTFFTLTESTNLGSSDILTESNALLLSTGILISLFWRLHSLRCQSAKERRRTSSELSPCAKLCIVGSFFTILLSPTVACLLLLVSS</sequence>
<name>A0ACB6ZQR2_THEGA</name>
<reference evidence="1" key="2">
    <citation type="journal article" date="2020" name="Nat. Commun.">
        <title>Large-scale genome sequencing of mycorrhizal fungi provides insights into the early evolution of symbiotic traits.</title>
        <authorList>
            <person name="Miyauchi S."/>
            <person name="Kiss E."/>
            <person name="Kuo A."/>
            <person name="Drula E."/>
            <person name="Kohler A."/>
            <person name="Sanchez-Garcia M."/>
            <person name="Morin E."/>
            <person name="Andreopoulos B."/>
            <person name="Barry K.W."/>
            <person name="Bonito G."/>
            <person name="Buee M."/>
            <person name="Carver A."/>
            <person name="Chen C."/>
            <person name="Cichocki N."/>
            <person name="Clum A."/>
            <person name="Culley D."/>
            <person name="Crous P.W."/>
            <person name="Fauchery L."/>
            <person name="Girlanda M."/>
            <person name="Hayes R.D."/>
            <person name="Keri Z."/>
            <person name="LaButti K."/>
            <person name="Lipzen A."/>
            <person name="Lombard V."/>
            <person name="Magnuson J."/>
            <person name="Maillard F."/>
            <person name="Murat C."/>
            <person name="Nolan M."/>
            <person name="Ohm R.A."/>
            <person name="Pangilinan J."/>
            <person name="Pereira M.F."/>
            <person name="Perotto S."/>
            <person name="Peter M."/>
            <person name="Pfister S."/>
            <person name="Riley R."/>
            <person name="Sitrit Y."/>
            <person name="Stielow J.B."/>
            <person name="Szollosi G."/>
            <person name="Zifcakova L."/>
            <person name="Stursova M."/>
            <person name="Spatafora J.W."/>
            <person name="Tedersoo L."/>
            <person name="Vaario L.M."/>
            <person name="Yamada A."/>
            <person name="Yan M."/>
            <person name="Wang P."/>
            <person name="Xu J."/>
            <person name="Bruns T."/>
            <person name="Baldrian P."/>
            <person name="Vilgalys R."/>
            <person name="Dunand C."/>
            <person name="Henrissat B."/>
            <person name="Grigoriev I.V."/>
            <person name="Hibbett D."/>
            <person name="Nagy L.G."/>
            <person name="Martin F.M."/>
        </authorList>
    </citation>
    <scope>NUCLEOTIDE SEQUENCE</scope>
    <source>
        <strain evidence="1">P2</strain>
    </source>
</reference>
<comment type="caution">
    <text evidence="1">The sequence shown here is derived from an EMBL/GenBank/DDBJ whole genome shotgun (WGS) entry which is preliminary data.</text>
</comment>
<evidence type="ECO:0000313" key="1">
    <source>
        <dbReference type="EMBL" id="KAF9651977.1"/>
    </source>
</evidence>
<organism evidence="1 2">
    <name type="scientific">Thelephora ganbajun</name>
    <name type="common">Ganba fungus</name>
    <dbReference type="NCBI Taxonomy" id="370292"/>
    <lineage>
        <taxon>Eukaryota</taxon>
        <taxon>Fungi</taxon>
        <taxon>Dikarya</taxon>
        <taxon>Basidiomycota</taxon>
        <taxon>Agaricomycotina</taxon>
        <taxon>Agaricomycetes</taxon>
        <taxon>Thelephorales</taxon>
        <taxon>Thelephoraceae</taxon>
        <taxon>Thelephora</taxon>
    </lineage>
</organism>
<proteinExistence type="predicted"/>
<dbReference type="EMBL" id="MU117971">
    <property type="protein sequence ID" value="KAF9651977.1"/>
    <property type="molecule type" value="Genomic_DNA"/>
</dbReference>
<reference evidence="1" key="1">
    <citation type="submission" date="2019-10" db="EMBL/GenBank/DDBJ databases">
        <authorList>
            <consortium name="DOE Joint Genome Institute"/>
            <person name="Kuo A."/>
            <person name="Miyauchi S."/>
            <person name="Kiss E."/>
            <person name="Drula E."/>
            <person name="Kohler A."/>
            <person name="Sanchez-Garcia M."/>
            <person name="Andreopoulos B."/>
            <person name="Barry K.W."/>
            <person name="Bonito G."/>
            <person name="Buee M."/>
            <person name="Carver A."/>
            <person name="Chen C."/>
            <person name="Cichocki N."/>
            <person name="Clum A."/>
            <person name="Culley D."/>
            <person name="Crous P.W."/>
            <person name="Fauchery L."/>
            <person name="Girlanda M."/>
            <person name="Hayes R."/>
            <person name="Keri Z."/>
            <person name="Labutti K."/>
            <person name="Lipzen A."/>
            <person name="Lombard V."/>
            <person name="Magnuson J."/>
            <person name="Maillard F."/>
            <person name="Morin E."/>
            <person name="Murat C."/>
            <person name="Nolan M."/>
            <person name="Ohm R."/>
            <person name="Pangilinan J."/>
            <person name="Pereira M."/>
            <person name="Perotto S."/>
            <person name="Peter M."/>
            <person name="Riley R."/>
            <person name="Sitrit Y."/>
            <person name="Stielow B."/>
            <person name="Szollosi G."/>
            <person name="Zifcakova L."/>
            <person name="Stursova M."/>
            <person name="Spatafora J.W."/>
            <person name="Tedersoo L."/>
            <person name="Vaario L.-M."/>
            <person name="Yamada A."/>
            <person name="Yan M."/>
            <person name="Wang P."/>
            <person name="Xu J."/>
            <person name="Bruns T."/>
            <person name="Baldrian P."/>
            <person name="Vilgalys R."/>
            <person name="Henrissat B."/>
            <person name="Grigoriev I.V."/>
            <person name="Hibbett D."/>
            <person name="Nagy L.G."/>
            <person name="Martin F.M."/>
        </authorList>
    </citation>
    <scope>NUCLEOTIDE SEQUENCE</scope>
    <source>
        <strain evidence="1">P2</strain>
    </source>
</reference>
<evidence type="ECO:0000313" key="2">
    <source>
        <dbReference type="Proteomes" id="UP000886501"/>
    </source>
</evidence>
<dbReference type="Proteomes" id="UP000886501">
    <property type="component" value="Unassembled WGS sequence"/>
</dbReference>
<keyword evidence="2" id="KW-1185">Reference proteome</keyword>
<accession>A0ACB6ZQR2</accession>